<evidence type="ECO:0000313" key="1">
    <source>
        <dbReference type="EMBL" id="OAD57018.1"/>
    </source>
</evidence>
<dbReference type="AlphaFoldDB" id="A0A310SNC1"/>
<feature type="non-terminal residue" evidence="1">
    <location>
        <position position="300"/>
    </location>
</feature>
<keyword evidence="2" id="KW-1185">Reference proteome</keyword>
<accession>A0A310SNC1</accession>
<dbReference type="Proteomes" id="UP000250275">
    <property type="component" value="Unassembled WGS sequence"/>
</dbReference>
<feature type="non-terminal residue" evidence="1">
    <location>
        <position position="1"/>
    </location>
</feature>
<protein>
    <submittedName>
        <fullName evidence="1">Uncharacterized protein</fullName>
    </submittedName>
</protein>
<dbReference type="EMBL" id="KQ761783">
    <property type="protein sequence ID" value="OAD57018.1"/>
    <property type="molecule type" value="Genomic_DNA"/>
</dbReference>
<sequence length="300" mass="33454">VPSERIVSIDPETNNLLLHDFSKHGTSGHDTIVILARENTVNEAVLEIRVKRLRVNGTTINCSDYVQDMCFWNASKYRIYENQPTAMIGTFGPAAYSEICPNFRVTGYKLLNGKCMHSRSISSRTEYFYASNDTLFANAFLDRDALGPPPAGPGPRVTLQVQCVVYEEITGRQYVSINVIHVDILDQDDNPPMAQGNDSIDITLREFTAGDKLVDENKLILKDADTESSNRYSIVILGDVHDALNVTFNTLPIEISEVVPYTAIFTRISAKTTLLPKSPYRVTLRVKDESLIPGYGKDTV</sequence>
<gene>
    <name evidence="1" type="ORF">WN48_02817</name>
</gene>
<name>A0A310SNC1_9HYME</name>
<organism evidence="1 2">
    <name type="scientific">Eufriesea mexicana</name>
    <dbReference type="NCBI Taxonomy" id="516756"/>
    <lineage>
        <taxon>Eukaryota</taxon>
        <taxon>Metazoa</taxon>
        <taxon>Ecdysozoa</taxon>
        <taxon>Arthropoda</taxon>
        <taxon>Hexapoda</taxon>
        <taxon>Insecta</taxon>
        <taxon>Pterygota</taxon>
        <taxon>Neoptera</taxon>
        <taxon>Endopterygota</taxon>
        <taxon>Hymenoptera</taxon>
        <taxon>Apocrita</taxon>
        <taxon>Aculeata</taxon>
        <taxon>Apoidea</taxon>
        <taxon>Anthophila</taxon>
        <taxon>Apidae</taxon>
        <taxon>Eufriesea</taxon>
    </lineage>
</organism>
<evidence type="ECO:0000313" key="2">
    <source>
        <dbReference type="Proteomes" id="UP000250275"/>
    </source>
</evidence>
<reference evidence="1 2" key="1">
    <citation type="submission" date="2015-07" db="EMBL/GenBank/DDBJ databases">
        <title>The genome of Eufriesea mexicana.</title>
        <authorList>
            <person name="Pan H."/>
            <person name="Kapheim K."/>
        </authorList>
    </citation>
    <scope>NUCLEOTIDE SEQUENCE [LARGE SCALE GENOMIC DNA]</scope>
    <source>
        <strain evidence="1">0111107269</strain>
        <tissue evidence="1">Whole body</tissue>
    </source>
</reference>
<proteinExistence type="predicted"/>
<dbReference type="OrthoDB" id="3256376at2759"/>